<evidence type="ECO:0000256" key="2">
    <source>
        <dbReference type="ARBA" id="ARBA00022448"/>
    </source>
</evidence>
<proteinExistence type="inferred from homology"/>
<feature type="domain" description="Leucine-binding protein" evidence="5">
    <location>
        <begin position="30"/>
        <end position="367"/>
    </location>
</feature>
<dbReference type="InterPro" id="IPR028082">
    <property type="entry name" value="Peripla_BP_I"/>
</dbReference>
<protein>
    <submittedName>
        <fullName evidence="6">Branched-chain amino acid transport system substrate-binding protein</fullName>
    </submittedName>
</protein>
<evidence type="ECO:0000313" key="6">
    <source>
        <dbReference type="EMBL" id="MDP9829719.1"/>
    </source>
</evidence>
<keyword evidence="3" id="KW-0732">Signal</keyword>
<dbReference type="Proteomes" id="UP001235712">
    <property type="component" value="Unassembled WGS sequence"/>
</dbReference>
<dbReference type="InterPro" id="IPR000709">
    <property type="entry name" value="Leu_Ile_Val-bd"/>
</dbReference>
<dbReference type="EMBL" id="JAUSQZ010000001">
    <property type="protein sequence ID" value="MDP9829719.1"/>
    <property type="molecule type" value="Genomic_DNA"/>
</dbReference>
<keyword evidence="2" id="KW-0813">Transport</keyword>
<evidence type="ECO:0000313" key="7">
    <source>
        <dbReference type="Proteomes" id="UP001235712"/>
    </source>
</evidence>
<sequence length="373" mass="38507">MAVPVLVVLALAACGKPGADEGTTSSGDGPIRFAIADAQSGQLSSLGAWELKGAKLAVEEFNAAGGVDGRTVELTVFDTQGDPTTGTSIAQKVSSGGFTAMLGTAESAVTQAMNPILRQARIPSITSGQSPAIAALGSPFQFYNGPTSVTYDETLAEHLVDDQGFKTFAMVTNNGGYGAGEHDAFLAALKDRGITPTDDKVVTVDQKDFSSILTSIRSKKPDVLFIGAEEVEAGLIAKQARELGVESVFAGAAPLATPVYIETAGEKNAEGTIVSTPYLSNEETDASKAFAEAYQKAYGEEAEMHGAKAYDGAQIFLAALKSTGGEGGQKLADAIRATQHQGLLGDFTYDEQGVGIHQTKIGEITAGQLTAVS</sequence>
<evidence type="ECO:0000259" key="5">
    <source>
        <dbReference type="Pfam" id="PF13458"/>
    </source>
</evidence>
<keyword evidence="7" id="KW-1185">Reference proteome</keyword>
<evidence type="ECO:0000256" key="1">
    <source>
        <dbReference type="ARBA" id="ARBA00010062"/>
    </source>
</evidence>
<dbReference type="Pfam" id="PF13458">
    <property type="entry name" value="Peripla_BP_6"/>
    <property type="match status" value="1"/>
</dbReference>
<dbReference type="Gene3D" id="3.40.50.2300">
    <property type="match status" value="2"/>
</dbReference>
<reference evidence="6 7" key="1">
    <citation type="submission" date="2023-07" db="EMBL/GenBank/DDBJ databases">
        <title>Sequencing the genomes of 1000 actinobacteria strains.</title>
        <authorList>
            <person name="Klenk H.-P."/>
        </authorList>
    </citation>
    <scope>NUCLEOTIDE SEQUENCE [LARGE SCALE GENOMIC DNA]</scope>
    <source>
        <strain evidence="6 7">DSM 44388</strain>
    </source>
</reference>
<name>A0ABT9PAK7_9ACTN</name>
<gene>
    <name evidence="6" type="ORF">J2S57_005468</name>
</gene>
<dbReference type="RefSeq" id="WP_307248161.1">
    <property type="nucleotide sequence ID" value="NZ_JAUSQZ010000001.1"/>
</dbReference>
<accession>A0ABT9PAK7</accession>
<dbReference type="PRINTS" id="PR00337">
    <property type="entry name" value="LEUILEVALBP"/>
</dbReference>
<comment type="caution">
    <text evidence="6">The sequence shown here is derived from an EMBL/GenBank/DDBJ whole genome shotgun (WGS) entry which is preliminary data.</text>
</comment>
<comment type="similarity">
    <text evidence="1">Belongs to the leucine-binding protein family.</text>
</comment>
<dbReference type="SUPFAM" id="SSF53822">
    <property type="entry name" value="Periplasmic binding protein-like I"/>
    <property type="match status" value="1"/>
</dbReference>
<organism evidence="6 7">
    <name type="scientific">Kineosporia succinea</name>
    <dbReference type="NCBI Taxonomy" id="84632"/>
    <lineage>
        <taxon>Bacteria</taxon>
        <taxon>Bacillati</taxon>
        <taxon>Actinomycetota</taxon>
        <taxon>Actinomycetes</taxon>
        <taxon>Kineosporiales</taxon>
        <taxon>Kineosporiaceae</taxon>
        <taxon>Kineosporia</taxon>
    </lineage>
</organism>
<keyword evidence="4" id="KW-0029">Amino-acid transport</keyword>
<evidence type="ECO:0000256" key="3">
    <source>
        <dbReference type="ARBA" id="ARBA00022729"/>
    </source>
</evidence>
<dbReference type="PANTHER" id="PTHR30483:SF6">
    <property type="entry name" value="PERIPLASMIC BINDING PROTEIN OF ABC TRANSPORTER FOR NATURAL AMINO ACIDS"/>
    <property type="match status" value="1"/>
</dbReference>
<dbReference type="InterPro" id="IPR051010">
    <property type="entry name" value="BCAA_transport"/>
</dbReference>
<evidence type="ECO:0000256" key="4">
    <source>
        <dbReference type="ARBA" id="ARBA00022970"/>
    </source>
</evidence>
<dbReference type="InterPro" id="IPR028081">
    <property type="entry name" value="Leu-bd"/>
</dbReference>
<dbReference type="PANTHER" id="PTHR30483">
    <property type="entry name" value="LEUCINE-SPECIFIC-BINDING PROTEIN"/>
    <property type="match status" value="1"/>
</dbReference>